<evidence type="ECO:0000256" key="2">
    <source>
        <dbReference type="ARBA" id="ARBA00022827"/>
    </source>
</evidence>
<dbReference type="PANTHER" id="PTHR47178:SF5">
    <property type="entry name" value="FAD-BINDING DOMAIN-CONTAINING PROTEIN"/>
    <property type="match status" value="1"/>
</dbReference>
<evidence type="ECO:0008006" key="7">
    <source>
        <dbReference type="Google" id="ProtNLM"/>
    </source>
</evidence>
<dbReference type="EMBL" id="ML769386">
    <property type="protein sequence ID" value="KAE9409924.1"/>
    <property type="molecule type" value="Genomic_DNA"/>
</dbReference>
<evidence type="ECO:0000313" key="6">
    <source>
        <dbReference type="Proteomes" id="UP000799118"/>
    </source>
</evidence>
<sequence>MSMLIPVNDEQHQDENGAAWERCLMTQDTHWTPPFPGKVTLEFKDGSSETGDFLVGADGLRSVVRKQLLPKHIPVDTTGRAIYGKTPITTQLLEKRNARLDIDNFRRH</sequence>
<evidence type="ECO:0000256" key="3">
    <source>
        <dbReference type="ARBA" id="ARBA00023002"/>
    </source>
</evidence>
<evidence type="ECO:0000313" key="5">
    <source>
        <dbReference type="EMBL" id="KAE9409924.1"/>
    </source>
</evidence>
<evidence type="ECO:0000256" key="1">
    <source>
        <dbReference type="ARBA" id="ARBA00022630"/>
    </source>
</evidence>
<proteinExistence type="predicted"/>
<gene>
    <name evidence="5" type="ORF">BT96DRAFT_931429</name>
</gene>
<dbReference type="PANTHER" id="PTHR47178">
    <property type="entry name" value="MONOOXYGENASE, FAD-BINDING"/>
    <property type="match status" value="1"/>
</dbReference>
<keyword evidence="3" id="KW-0560">Oxidoreductase</keyword>
<accession>A0A6A4ING8</accession>
<keyword evidence="6" id="KW-1185">Reference proteome</keyword>
<reference evidence="5" key="1">
    <citation type="journal article" date="2019" name="Environ. Microbiol.">
        <title>Fungal ecological strategies reflected in gene transcription - a case study of two litter decomposers.</title>
        <authorList>
            <person name="Barbi F."/>
            <person name="Kohler A."/>
            <person name="Barry K."/>
            <person name="Baskaran P."/>
            <person name="Daum C."/>
            <person name="Fauchery L."/>
            <person name="Ihrmark K."/>
            <person name="Kuo A."/>
            <person name="LaButti K."/>
            <person name="Lipzen A."/>
            <person name="Morin E."/>
            <person name="Grigoriev I.V."/>
            <person name="Henrissat B."/>
            <person name="Lindahl B."/>
            <person name="Martin F."/>
        </authorList>
    </citation>
    <scope>NUCLEOTIDE SEQUENCE</scope>
    <source>
        <strain evidence="5">JB14</strain>
    </source>
</reference>
<organism evidence="5 6">
    <name type="scientific">Gymnopus androsaceus JB14</name>
    <dbReference type="NCBI Taxonomy" id="1447944"/>
    <lineage>
        <taxon>Eukaryota</taxon>
        <taxon>Fungi</taxon>
        <taxon>Dikarya</taxon>
        <taxon>Basidiomycota</taxon>
        <taxon>Agaricomycotina</taxon>
        <taxon>Agaricomycetes</taxon>
        <taxon>Agaricomycetidae</taxon>
        <taxon>Agaricales</taxon>
        <taxon>Marasmiineae</taxon>
        <taxon>Omphalotaceae</taxon>
        <taxon>Gymnopus</taxon>
    </lineage>
</organism>
<dbReference type="Gene3D" id="3.50.50.60">
    <property type="entry name" value="FAD/NAD(P)-binding domain"/>
    <property type="match status" value="1"/>
</dbReference>
<dbReference type="Proteomes" id="UP000799118">
    <property type="component" value="Unassembled WGS sequence"/>
</dbReference>
<keyword evidence="2" id="KW-0274">FAD</keyword>
<protein>
    <recommendedName>
        <fullName evidence="7">FAD-binding domain-containing protein</fullName>
    </recommendedName>
</protein>
<dbReference type="AlphaFoldDB" id="A0A6A4ING8"/>
<dbReference type="InterPro" id="IPR036188">
    <property type="entry name" value="FAD/NAD-bd_sf"/>
</dbReference>
<dbReference type="OrthoDB" id="655030at2759"/>
<dbReference type="GO" id="GO:0004497">
    <property type="term" value="F:monooxygenase activity"/>
    <property type="evidence" value="ECO:0007669"/>
    <property type="project" value="UniProtKB-KW"/>
</dbReference>
<keyword evidence="4" id="KW-0503">Monooxygenase</keyword>
<dbReference type="SUPFAM" id="SSF51905">
    <property type="entry name" value="FAD/NAD(P)-binding domain"/>
    <property type="match status" value="1"/>
</dbReference>
<name>A0A6A4ING8_9AGAR</name>
<evidence type="ECO:0000256" key="4">
    <source>
        <dbReference type="ARBA" id="ARBA00023033"/>
    </source>
</evidence>
<keyword evidence="1" id="KW-0285">Flavoprotein</keyword>